<comment type="caution">
    <text evidence="2">The sequence shown here is derived from an EMBL/GenBank/DDBJ whole genome shotgun (WGS) entry which is preliminary data.</text>
</comment>
<protein>
    <submittedName>
        <fullName evidence="2">Uncharacterized protein</fullName>
    </submittedName>
</protein>
<keyword evidence="1" id="KW-0472">Membrane</keyword>
<dbReference type="Proteomes" id="UP000294752">
    <property type="component" value="Unassembled WGS sequence"/>
</dbReference>
<dbReference type="EMBL" id="SNZV01000006">
    <property type="protein sequence ID" value="TDS12348.1"/>
    <property type="molecule type" value="Genomic_DNA"/>
</dbReference>
<name>A0A4V3E1E4_9SPHI</name>
<sequence>MLFTGNHKYHRILMIVLAFIYKLNFSDIGANVLNLY</sequence>
<keyword evidence="1" id="KW-0812">Transmembrane</keyword>
<dbReference type="AlphaFoldDB" id="A0A4V3E1E4"/>
<reference evidence="2 3" key="1">
    <citation type="submission" date="2019-03" db="EMBL/GenBank/DDBJ databases">
        <title>Genomic Encyclopedia of Type Strains, Phase III (KMG-III): the genomes of soil and plant-associated and newly described type strains.</title>
        <authorList>
            <person name="Whitman W."/>
        </authorList>
    </citation>
    <scope>NUCLEOTIDE SEQUENCE [LARGE SCALE GENOMIC DNA]</scope>
    <source>
        <strain evidence="2 3">CGMCC 1.12801</strain>
    </source>
</reference>
<keyword evidence="3" id="KW-1185">Reference proteome</keyword>
<keyword evidence="1" id="KW-1133">Transmembrane helix</keyword>
<organism evidence="2 3">
    <name type="scientific">Sphingobacterium paludis</name>
    <dbReference type="NCBI Taxonomy" id="1476465"/>
    <lineage>
        <taxon>Bacteria</taxon>
        <taxon>Pseudomonadati</taxon>
        <taxon>Bacteroidota</taxon>
        <taxon>Sphingobacteriia</taxon>
        <taxon>Sphingobacteriales</taxon>
        <taxon>Sphingobacteriaceae</taxon>
        <taxon>Sphingobacterium</taxon>
    </lineage>
</organism>
<evidence type="ECO:0000256" key="1">
    <source>
        <dbReference type="SAM" id="Phobius"/>
    </source>
</evidence>
<accession>A0A4V3E1E4</accession>
<feature type="transmembrane region" description="Helical" evidence="1">
    <location>
        <begin position="12"/>
        <end position="33"/>
    </location>
</feature>
<evidence type="ECO:0000313" key="3">
    <source>
        <dbReference type="Proteomes" id="UP000294752"/>
    </source>
</evidence>
<gene>
    <name evidence="2" type="ORF">B0I21_106206</name>
</gene>
<proteinExistence type="predicted"/>
<evidence type="ECO:0000313" key="2">
    <source>
        <dbReference type="EMBL" id="TDS12348.1"/>
    </source>
</evidence>